<dbReference type="STRING" id="460265.Mnod_4120"/>
<keyword evidence="2" id="KW-1185">Reference proteome</keyword>
<dbReference type="OrthoDB" id="8481136at2"/>
<protein>
    <submittedName>
        <fullName evidence="1">Uncharacterized protein</fullName>
    </submittedName>
</protein>
<accession>B8IUU1</accession>
<dbReference type="RefSeq" id="WP_015930648.1">
    <property type="nucleotide sequence ID" value="NC_011894.1"/>
</dbReference>
<dbReference type="HOGENOM" id="CLU_2936324_0_0_5"/>
<dbReference type="KEGG" id="mno:Mnod_4120"/>
<proteinExistence type="predicted"/>
<evidence type="ECO:0000313" key="1">
    <source>
        <dbReference type="EMBL" id="ACL58999.1"/>
    </source>
</evidence>
<gene>
    <name evidence="1" type="ordered locus">Mnod_4120</name>
</gene>
<dbReference type="EMBL" id="CP001349">
    <property type="protein sequence ID" value="ACL58999.1"/>
    <property type="molecule type" value="Genomic_DNA"/>
</dbReference>
<evidence type="ECO:0000313" key="2">
    <source>
        <dbReference type="Proteomes" id="UP000008207"/>
    </source>
</evidence>
<sequence length="60" mass="6430">MADSPFSTADGFWCDECQNLGTTECLCGGDLCVCDAYGELPCPKCSGQLWSMADDREEGP</sequence>
<dbReference type="Proteomes" id="UP000008207">
    <property type="component" value="Chromosome"/>
</dbReference>
<organism evidence="1 2">
    <name type="scientific">Methylobacterium nodulans (strain LMG 21967 / CNCM I-2342 / ORS 2060)</name>
    <dbReference type="NCBI Taxonomy" id="460265"/>
    <lineage>
        <taxon>Bacteria</taxon>
        <taxon>Pseudomonadati</taxon>
        <taxon>Pseudomonadota</taxon>
        <taxon>Alphaproteobacteria</taxon>
        <taxon>Hyphomicrobiales</taxon>
        <taxon>Methylobacteriaceae</taxon>
        <taxon>Methylobacterium</taxon>
    </lineage>
</organism>
<dbReference type="AlphaFoldDB" id="B8IUU1"/>
<reference evidence="1 2" key="1">
    <citation type="submission" date="2009-01" db="EMBL/GenBank/DDBJ databases">
        <title>Complete sequence of chromosome of Methylobacterium nodulans ORS 2060.</title>
        <authorList>
            <consortium name="US DOE Joint Genome Institute"/>
            <person name="Lucas S."/>
            <person name="Copeland A."/>
            <person name="Lapidus A."/>
            <person name="Glavina del Rio T."/>
            <person name="Dalin E."/>
            <person name="Tice H."/>
            <person name="Bruce D."/>
            <person name="Goodwin L."/>
            <person name="Pitluck S."/>
            <person name="Sims D."/>
            <person name="Brettin T."/>
            <person name="Detter J.C."/>
            <person name="Han C."/>
            <person name="Larimer F."/>
            <person name="Land M."/>
            <person name="Hauser L."/>
            <person name="Kyrpides N."/>
            <person name="Ivanova N."/>
            <person name="Marx C.J."/>
            <person name="Richardson P."/>
        </authorList>
    </citation>
    <scope>NUCLEOTIDE SEQUENCE [LARGE SCALE GENOMIC DNA]</scope>
    <source>
        <strain evidence="2">LMG 21967 / CNCM I-2342 / ORS 2060</strain>
    </source>
</reference>
<name>B8IUU1_METNO</name>